<dbReference type="RefSeq" id="XP_062654913.1">
    <property type="nucleotide sequence ID" value="XM_062801915.1"/>
</dbReference>
<dbReference type="AlphaFoldDB" id="A0AAE0H7H6"/>
<accession>A0AAE0H7H6</accession>
<dbReference type="GeneID" id="87838863"/>
<reference evidence="2" key="1">
    <citation type="journal article" date="2023" name="Mol. Phylogenet. Evol.">
        <title>Genome-scale phylogeny and comparative genomics of the fungal order Sordariales.</title>
        <authorList>
            <person name="Hensen N."/>
            <person name="Bonometti L."/>
            <person name="Westerberg I."/>
            <person name="Brannstrom I.O."/>
            <person name="Guillou S."/>
            <person name="Cros-Aarteil S."/>
            <person name="Calhoun S."/>
            <person name="Haridas S."/>
            <person name="Kuo A."/>
            <person name="Mondo S."/>
            <person name="Pangilinan J."/>
            <person name="Riley R."/>
            <person name="LaButti K."/>
            <person name="Andreopoulos B."/>
            <person name="Lipzen A."/>
            <person name="Chen C."/>
            <person name="Yan M."/>
            <person name="Daum C."/>
            <person name="Ng V."/>
            <person name="Clum A."/>
            <person name="Steindorff A."/>
            <person name="Ohm R.A."/>
            <person name="Martin F."/>
            <person name="Silar P."/>
            <person name="Natvig D.O."/>
            <person name="Lalanne C."/>
            <person name="Gautier V."/>
            <person name="Ament-Velasquez S.L."/>
            <person name="Kruys A."/>
            <person name="Hutchinson M.I."/>
            <person name="Powell A.J."/>
            <person name="Barry K."/>
            <person name="Miller A.N."/>
            <person name="Grigoriev I.V."/>
            <person name="Debuchy R."/>
            <person name="Gladieux P."/>
            <person name="Hiltunen Thoren M."/>
            <person name="Johannesson H."/>
        </authorList>
    </citation>
    <scope>NUCLEOTIDE SEQUENCE</scope>
    <source>
        <strain evidence="2">CBS 168.71</strain>
    </source>
</reference>
<evidence type="ECO:0000256" key="1">
    <source>
        <dbReference type="SAM" id="MobiDB-lite"/>
    </source>
</evidence>
<feature type="region of interest" description="Disordered" evidence="1">
    <location>
        <begin position="281"/>
        <end position="300"/>
    </location>
</feature>
<gene>
    <name evidence="2" type="ORF">B0H64DRAFT_366614</name>
</gene>
<dbReference type="InterPro" id="IPR042099">
    <property type="entry name" value="ANL_N_sf"/>
</dbReference>
<evidence type="ECO:0008006" key="4">
    <source>
        <dbReference type="Google" id="ProtNLM"/>
    </source>
</evidence>
<proteinExistence type="predicted"/>
<evidence type="ECO:0000313" key="2">
    <source>
        <dbReference type="EMBL" id="KAK3291399.1"/>
    </source>
</evidence>
<dbReference type="EMBL" id="JAUEPN010000009">
    <property type="protein sequence ID" value="KAK3291399.1"/>
    <property type="molecule type" value="Genomic_DNA"/>
</dbReference>
<dbReference type="PANTHER" id="PTHR43845:SF1">
    <property type="entry name" value="BLR5969 PROTEIN"/>
    <property type="match status" value="1"/>
</dbReference>
<protein>
    <recommendedName>
        <fullName evidence="4">AMP-dependent synthetase/ligase domain-containing protein</fullName>
    </recommendedName>
</protein>
<dbReference type="SUPFAM" id="SSF56801">
    <property type="entry name" value="Acetyl-CoA synthetase-like"/>
    <property type="match status" value="1"/>
</dbReference>
<organism evidence="2 3">
    <name type="scientific">Chaetomium fimeti</name>
    <dbReference type="NCBI Taxonomy" id="1854472"/>
    <lineage>
        <taxon>Eukaryota</taxon>
        <taxon>Fungi</taxon>
        <taxon>Dikarya</taxon>
        <taxon>Ascomycota</taxon>
        <taxon>Pezizomycotina</taxon>
        <taxon>Sordariomycetes</taxon>
        <taxon>Sordariomycetidae</taxon>
        <taxon>Sordariales</taxon>
        <taxon>Chaetomiaceae</taxon>
        <taxon>Chaetomium</taxon>
    </lineage>
</organism>
<sequence length="471" mass="51415">MNSKVFSLHEVLAVARIHPFYSAQIQYPPDSKAIQNALDAAASDQAAPDFRLFPLTTKKQLYKAIERLTADTSPENTYRHSSYLSITGGGSGGLPMLFATDAFENRVQRARMGEFIRTCGLVGPGDWVLTTHTSGHFYRSLDLTLEILENAGASVLSAGNVMELAEVTAALAHYRGNVLSGDGSQVIRAIHHIATLPAEERKLIKIDKIIYTSEPLTPAQRAYVTHVLGPVKIYSLLGSSEAGPWALSCPDLTGDGPPEVPGAADFVFDTRTMRIEILDPSALDGGDDSAGEGGESLPDGSPGIIVQTSLQRLKNPLVRYVSGDIGSLHPLPELATTSGVIPLSELEHFRVLRLRGRDGRFSFKWYGMYFEFDKLAAFMQAEERGILQWQVVLASSESSPELTLEVRVLVPSSNVGDAVAAKSELVKAIEDYFVVFPENTHLFLIKFVKDLTEFERSSTGGKVLHFIDRAH</sequence>
<comment type="caution">
    <text evidence="2">The sequence shown here is derived from an EMBL/GenBank/DDBJ whole genome shotgun (WGS) entry which is preliminary data.</text>
</comment>
<reference evidence="2" key="2">
    <citation type="submission" date="2023-06" db="EMBL/GenBank/DDBJ databases">
        <authorList>
            <consortium name="Lawrence Berkeley National Laboratory"/>
            <person name="Haridas S."/>
            <person name="Hensen N."/>
            <person name="Bonometti L."/>
            <person name="Westerberg I."/>
            <person name="Brannstrom I.O."/>
            <person name="Guillou S."/>
            <person name="Cros-Aarteil S."/>
            <person name="Calhoun S."/>
            <person name="Kuo A."/>
            <person name="Mondo S."/>
            <person name="Pangilinan J."/>
            <person name="Riley R."/>
            <person name="Labutti K."/>
            <person name="Andreopoulos B."/>
            <person name="Lipzen A."/>
            <person name="Chen C."/>
            <person name="Yanf M."/>
            <person name="Daum C."/>
            <person name="Ng V."/>
            <person name="Clum A."/>
            <person name="Steindorff A."/>
            <person name="Ohm R."/>
            <person name="Martin F."/>
            <person name="Silar P."/>
            <person name="Natvig D."/>
            <person name="Lalanne C."/>
            <person name="Gautier V."/>
            <person name="Ament-Velasquez S.L."/>
            <person name="Kruys A."/>
            <person name="Hutchinson M.I."/>
            <person name="Powell A.J."/>
            <person name="Barry K."/>
            <person name="Miller A.N."/>
            <person name="Grigoriev I.V."/>
            <person name="Debuchy R."/>
            <person name="Gladieux P."/>
            <person name="Thoren M.H."/>
            <person name="Johannesson H."/>
        </authorList>
    </citation>
    <scope>NUCLEOTIDE SEQUENCE</scope>
    <source>
        <strain evidence="2">CBS 168.71</strain>
    </source>
</reference>
<dbReference type="Gene3D" id="3.40.50.12780">
    <property type="entry name" value="N-terminal domain of ligase-like"/>
    <property type="match status" value="1"/>
</dbReference>
<dbReference type="PANTHER" id="PTHR43845">
    <property type="entry name" value="BLR5969 PROTEIN"/>
    <property type="match status" value="1"/>
</dbReference>
<keyword evidence="3" id="KW-1185">Reference proteome</keyword>
<dbReference type="Proteomes" id="UP001278766">
    <property type="component" value="Unassembled WGS sequence"/>
</dbReference>
<name>A0AAE0H7H6_9PEZI</name>
<evidence type="ECO:0000313" key="3">
    <source>
        <dbReference type="Proteomes" id="UP001278766"/>
    </source>
</evidence>